<dbReference type="EMBL" id="CP024965">
    <property type="protein sequence ID" value="ATZ18483.1"/>
    <property type="molecule type" value="Genomic_DNA"/>
</dbReference>
<protein>
    <submittedName>
        <fullName evidence="1">Uncharacterized protein</fullName>
    </submittedName>
</protein>
<dbReference type="Proteomes" id="UP000232230">
    <property type="component" value="Chromosome"/>
</dbReference>
<evidence type="ECO:0000313" key="1">
    <source>
        <dbReference type="EMBL" id="ATZ18483.1"/>
    </source>
</evidence>
<reference evidence="1 2" key="1">
    <citation type="submission" date="2017-11" db="EMBL/GenBank/DDBJ databases">
        <title>Genome sequence of Entomoplasma somnilux PYAN-1 (ATCC 49194).</title>
        <authorList>
            <person name="Lo W.-S."/>
            <person name="Gasparich G.E."/>
            <person name="Kuo C.-H."/>
        </authorList>
    </citation>
    <scope>NUCLEOTIDE SEQUENCE [LARGE SCALE GENOMIC DNA]</scope>
    <source>
        <strain evidence="1 2">PYAN-1</strain>
    </source>
</reference>
<gene>
    <name evidence="1" type="ORF">ESOMN_v1c00980</name>
</gene>
<dbReference type="KEGG" id="esx:ESOMN_v1c00980"/>
<sequence length="625" mass="74356">MSYKLNKITFMNKKAPLKSIDLKAPNSKFTDIFVSDKIQNRFVKRVLQGKEKIAKGRYQIDNQELIGYGFAKTKIQFIGQDKWVDRLIPPKWILYGSLFFDLKFVRQARVKTNDKKYDYLSFKDSENDLDDMKIRRKIDLVISKFINDTTKAEVQLLEDYFSKISVINNEKATKIFSDYYVQIKVLANENASLREELANSELLLTFYQSLWDKIYSFDELRNSCTCEFNVKASSNKLMKKKLTKFKYSQTHFMVKKQLKFINIRISELRILIYKLKKTKRRVSKQLSLEITKYHTFNQIDKQKQLEITNELNNWKNFNGDLRQEFEIKQKEIFFDLLSHENIMVGKKIIYLIHEYHTKVLSSTEEMGKQNEFKILKRHYKKQIESIFEQAHDWINEIINKLDIKFDWYLKNGFKISSLNEIYLKIIQAINLKKDNIILTKNIALFSKNDLNSLNKTFKKIIEHYPELTFIGLSDNFYEISDFSKEIYTPDKKGNLISVSPSKLYDLNSGVIRNKWFTNYNIFAYKKVDNGIEIEKKFWSLNEHTFEDAGTIFINPFEIKTKENPNVKEQLPLIVKIKLTNKFVDKNMHLGITEHGNRIYFYSKSKFDVNNEYVIYLQNTSITQKF</sequence>
<name>A0A2K8P0R1_9MOLU</name>
<dbReference type="AlphaFoldDB" id="A0A2K8P0R1"/>
<evidence type="ECO:0000313" key="2">
    <source>
        <dbReference type="Proteomes" id="UP000232230"/>
    </source>
</evidence>
<dbReference type="RefSeq" id="WP_024863831.1">
    <property type="nucleotide sequence ID" value="NZ_CP024965.1"/>
</dbReference>
<proteinExistence type="predicted"/>
<organism evidence="1 2">
    <name type="scientific">Williamsoniiplasma somnilux</name>
    <dbReference type="NCBI Taxonomy" id="215578"/>
    <lineage>
        <taxon>Bacteria</taxon>
        <taxon>Bacillati</taxon>
        <taxon>Mycoplasmatota</taxon>
        <taxon>Mollicutes</taxon>
        <taxon>Entomoplasmatales</taxon>
        <taxon>Williamsoniiplasma</taxon>
    </lineage>
</organism>
<keyword evidence="2" id="KW-1185">Reference proteome</keyword>
<accession>A0A2K8P0R1</accession>